<evidence type="ECO:0000256" key="5">
    <source>
        <dbReference type="ARBA" id="ARBA00022989"/>
    </source>
</evidence>
<dbReference type="Pfam" id="PF01694">
    <property type="entry name" value="Rhomboid"/>
    <property type="match status" value="1"/>
</dbReference>
<evidence type="ECO:0000256" key="6">
    <source>
        <dbReference type="ARBA" id="ARBA00023136"/>
    </source>
</evidence>
<evidence type="ECO:0000256" key="3">
    <source>
        <dbReference type="ARBA" id="ARBA00022692"/>
    </source>
</evidence>
<keyword evidence="4" id="KW-0378">Hydrolase</keyword>
<feature type="domain" description="Peptidase S54 rhomboid" evidence="9">
    <location>
        <begin position="54"/>
        <end position="196"/>
    </location>
</feature>
<feature type="region of interest" description="Disordered" evidence="7">
    <location>
        <begin position="230"/>
        <end position="249"/>
    </location>
</feature>
<dbReference type="Proteomes" id="UP000464954">
    <property type="component" value="Chromosome"/>
</dbReference>
<protein>
    <submittedName>
        <fullName evidence="11">Rhomboid family intramembrane serine protease</fullName>
    </submittedName>
</protein>
<dbReference type="Gene3D" id="1.20.1540.10">
    <property type="entry name" value="Rhomboid-like"/>
    <property type="match status" value="1"/>
</dbReference>
<evidence type="ECO:0000259" key="10">
    <source>
        <dbReference type="Pfam" id="PF20216"/>
    </source>
</evidence>
<feature type="transmembrane region" description="Helical" evidence="8">
    <location>
        <begin position="21"/>
        <end position="43"/>
    </location>
</feature>
<dbReference type="SUPFAM" id="SSF144091">
    <property type="entry name" value="Rhomboid-like"/>
    <property type="match status" value="1"/>
</dbReference>
<name>A0A6P1M993_9BACT</name>
<evidence type="ECO:0000256" key="2">
    <source>
        <dbReference type="ARBA" id="ARBA00009045"/>
    </source>
</evidence>
<evidence type="ECO:0000259" key="9">
    <source>
        <dbReference type="Pfam" id="PF01694"/>
    </source>
</evidence>
<dbReference type="GO" id="GO:0004252">
    <property type="term" value="F:serine-type endopeptidase activity"/>
    <property type="evidence" value="ECO:0007669"/>
    <property type="project" value="InterPro"/>
</dbReference>
<dbReference type="Pfam" id="PF20216">
    <property type="entry name" value="DUF6576"/>
    <property type="match status" value="1"/>
</dbReference>
<feature type="transmembrane region" description="Helical" evidence="8">
    <location>
        <begin position="142"/>
        <end position="162"/>
    </location>
</feature>
<evidence type="ECO:0000256" key="1">
    <source>
        <dbReference type="ARBA" id="ARBA00004141"/>
    </source>
</evidence>
<dbReference type="EMBL" id="CP047593">
    <property type="protein sequence ID" value="QHI70602.1"/>
    <property type="molecule type" value="Genomic_DNA"/>
</dbReference>
<dbReference type="PANTHER" id="PTHR43731">
    <property type="entry name" value="RHOMBOID PROTEASE"/>
    <property type="match status" value="1"/>
</dbReference>
<proteinExistence type="inferred from homology"/>
<keyword evidence="6 8" id="KW-0472">Membrane</keyword>
<dbReference type="InterPro" id="IPR046483">
    <property type="entry name" value="DUF6576"/>
</dbReference>
<feature type="transmembrane region" description="Helical" evidence="8">
    <location>
        <begin position="94"/>
        <end position="112"/>
    </location>
</feature>
<dbReference type="AlphaFoldDB" id="A0A6P1M993"/>
<dbReference type="KEGG" id="taer:GT409_14525"/>
<comment type="subcellular location">
    <subcellularLocation>
        <location evidence="1">Membrane</location>
        <topology evidence="1">Multi-pass membrane protein</topology>
    </subcellularLocation>
</comment>
<keyword evidence="11" id="KW-0645">Protease</keyword>
<dbReference type="RefSeq" id="WP_160629776.1">
    <property type="nucleotide sequence ID" value="NZ_CP047593.1"/>
</dbReference>
<evidence type="ECO:0000313" key="12">
    <source>
        <dbReference type="Proteomes" id="UP000464954"/>
    </source>
</evidence>
<evidence type="ECO:0000256" key="4">
    <source>
        <dbReference type="ARBA" id="ARBA00022801"/>
    </source>
</evidence>
<reference evidence="11 12" key="1">
    <citation type="submission" date="2020-01" db="EMBL/GenBank/DDBJ databases">
        <title>Ponticoccus aerotolerans gen. nov., sp. nov., an anaerobic bacterium and proposal of Ponticoccusceae fam. nov., Ponticoccusles ord. nov. and Ponticoccuse classis nov. in the phylum Kiritimatiellaeota.</title>
        <authorList>
            <person name="Zhou L.Y."/>
            <person name="Du Z.J."/>
        </authorList>
    </citation>
    <scope>NUCLEOTIDE SEQUENCE [LARGE SCALE GENOMIC DNA]</scope>
    <source>
        <strain evidence="11 12">S-5007</strain>
    </source>
</reference>
<gene>
    <name evidence="11" type="ORF">GT409_14525</name>
</gene>
<keyword evidence="5 8" id="KW-1133">Transmembrane helix</keyword>
<dbReference type="InterPro" id="IPR035952">
    <property type="entry name" value="Rhomboid-like_sf"/>
</dbReference>
<comment type="similarity">
    <text evidence="2">Belongs to the peptidase S54 family.</text>
</comment>
<evidence type="ECO:0000256" key="7">
    <source>
        <dbReference type="SAM" id="MobiDB-lite"/>
    </source>
</evidence>
<dbReference type="InterPro" id="IPR050925">
    <property type="entry name" value="Rhomboid_protease_S54"/>
</dbReference>
<dbReference type="GO" id="GO:0006508">
    <property type="term" value="P:proteolysis"/>
    <property type="evidence" value="ECO:0007669"/>
    <property type="project" value="UniProtKB-KW"/>
</dbReference>
<evidence type="ECO:0000313" key="11">
    <source>
        <dbReference type="EMBL" id="QHI70602.1"/>
    </source>
</evidence>
<organism evidence="11 12">
    <name type="scientific">Tichowtungia aerotolerans</name>
    <dbReference type="NCBI Taxonomy" id="2697043"/>
    <lineage>
        <taxon>Bacteria</taxon>
        <taxon>Pseudomonadati</taxon>
        <taxon>Kiritimatiellota</taxon>
        <taxon>Tichowtungiia</taxon>
        <taxon>Tichowtungiales</taxon>
        <taxon>Tichowtungiaceae</taxon>
        <taxon>Tichowtungia</taxon>
    </lineage>
</organism>
<dbReference type="InterPro" id="IPR022764">
    <property type="entry name" value="Peptidase_S54_rhomboid_dom"/>
</dbReference>
<feature type="transmembrane region" description="Helical" evidence="8">
    <location>
        <begin position="63"/>
        <end position="82"/>
    </location>
</feature>
<feature type="domain" description="DUF6576" evidence="10">
    <location>
        <begin position="217"/>
        <end position="245"/>
    </location>
</feature>
<feature type="transmembrane region" description="Helical" evidence="8">
    <location>
        <begin position="174"/>
        <end position="194"/>
    </location>
</feature>
<evidence type="ECO:0000256" key="8">
    <source>
        <dbReference type="SAM" id="Phobius"/>
    </source>
</evidence>
<feature type="transmembrane region" description="Helical" evidence="8">
    <location>
        <begin position="118"/>
        <end position="137"/>
    </location>
</feature>
<sequence>MQQRPYTHFGDPAGMTYGVQLLLVLNIAAALIDWLIFPLKPLFELHANWWTHFGVWELVTYQFLHQGVRHILFNMLALFFIGPEVERGIGTHRFFILYFLSGILGGLGWSLLSPPWHSCVGASGAVFGVLGAFAALYPDRELYVWGILPVKAWLLVVILGAYELLNVLGGPGGVVANAAHLGGALAGVAYTIIISRPDIMRKIRSSLAPRKKPPVSRSEIDRILDKAAQHGMHSLTPAERATLKRAGRQ</sequence>
<dbReference type="GO" id="GO:0016020">
    <property type="term" value="C:membrane"/>
    <property type="evidence" value="ECO:0007669"/>
    <property type="project" value="UniProtKB-SubCell"/>
</dbReference>
<keyword evidence="12" id="KW-1185">Reference proteome</keyword>
<dbReference type="PANTHER" id="PTHR43731:SF14">
    <property type="entry name" value="PRESENILIN-ASSOCIATED RHOMBOID-LIKE PROTEIN, MITOCHONDRIAL"/>
    <property type="match status" value="1"/>
</dbReference>
<keyword evidence="3 8" id="KW-0812">Transmembrane</keyword>
<accession>A0A6P1M993</accession>